<feature type="transmembrane region" description="Helical" evidence="1">
    <location>
        <begin position="88"/>
        <end position="107"/>
    </location>
</feature>
<evidence type="ECO:0000256" key="1">
    <source>
        <dbReference type="SAM" id="Phobius"/>
    </source>
</evidence>
<comment type="caution">
    <text evidence="2">The sequence shown here is derived from an EMBL/GenBank/DDBJ whole genome shotgun (WGS) entry which is preliminary data.</text>
</comment>
<feature type="transmembrane region" description="Helical" evidence="1">
    <location>
        <begin position="7"/>
        <end position="26"/>
    </location>
</feature>
<proteinExistence type="predicted"/>
<reference evidence="2" key="1">
    <citation type="submission" date="2017-11" db="EMBL/GenBank/DDBJ databases">
        <authorList>
            <person name="Kajale S.C."/>
            <person name="Sharma A."/>
        </authorList>
    </citation>
    <scope>NUCLEOTIDE SEQUENCE</scope>
    <source>
        <strain evidence="2">LS1_42</strain>
    </source>
</reference>
<name>A0A8J8Q8V9_9EURY</name>
<keyword evidence="1" id="KW-0472">Membrane</keyword>
<dbReference type="AlphaFoldDB" id="A0A8J8Q8V9"/>
<protein>
    <submittedName>
        <fullName evidence="2">Uncharacterized protein</fullName>
    </submittedName>
</protein>
<feature type="transmembrane region" description="Helical" evidence="1">
    <location>
        <begin position="38"/>
        <end position="58"/>
    </location>
</feature>
<gene>
    <name evidence="2" type="ORF">CV102_00085</name>
</gene>
<organism evidence="2 3">
    <name type="scientific">Natronococcus pandeyae</name>
    <dbReference type="NCBI Taxonomy" id="2055836"/>
    <lineage>
        <taxon>Archaea</taxon>
        <taxon>Methanobacteriati</taxon>
        <taxon>Methanobacteriota</taxon>
        <taxon>Stenosarchaea group</taxon>
        <taxon>Halobacteria</taxon>
        <taxon>Halobacteriales</taxon>
        <taxon>Natrialbaceae</taxon>
        <taxon>Natronococcus</taxon>
    </lineage>
</organism>
<dbReference type="OrthoDB" id="205602at2157"/>
<evidence type="ECO:0000313" key="3">
    <source>
        <dbReference type="Proteomes" id="UP000766904"/>
    </source>
</evidence>
<dbReference type="EMBL" id="PHNJ01000001">
    <property type="protein sequence ID" value="TYL40019.1"/>
    <property type="molecule type" value="Genomic_DNA"/>
</dbReference>
<accession>A0A8J8Q8V9</accession>
<sequence>MDDTEDVQGTVIGIGTIGAIALYAYGRFAGETLFGADPTVLAITVFGATFAALAVLHGAYGRRDFALAHGVAAVGLFLLAPASSGSQILGGYLLLLAGGLYIAVVTIRVRREQQEAEPAG</sequence>
<feature type="transmembrane region" description="Helical" evidence="1">
    <location>
        <begin position="65"/>
        <end position="82"/>
    </location>
</feature>
<dbReference type="Proteomes" id="UP000766904">
    <property type="component" value="Unassembled WGS sequence"/>
</dbReference>
<evidence type="ECO:0000313" key="2">
    <source>
        <dbReference type="EMBL" id="TYL40019.1"/>
    </source>
</evidence>
<dbReference type="RefSeq" id="WP_148855588.1">
    <property type="nucleotide sequence ID" value="NZ_PHNJ01000001.1"/>
</dbReference>
<keyword evidence="3" id="KW-1185">Reference proteome</keyword>
<keyword evidence="1" id="KW-1133">Transmembrane helix</keyword>
<keyword evidence="1" id="KW-0812">Transmembrane</keyword>